<sequence>MSLNFRPQDYTQWHSPLETVRDFFNGILTTLDWNKSNGNDIIMDIGCGPGGTTKDIILPFFSEVQKIIALDVTPGMINIAKKKNAHPRIEYIVADISEWNTVECWEEKIAKIVSIHCFQWVKYQEKAFQNAYRLLKPSGEAAFFFAMEASFFDVIERLQNDPKWSQYLKDRDNRIPDSHYRKCGASYFQKLLEGFGFEILYCKEEEKIDACSSDETIKNFCSSLCVLEPYIPEEHKEDFKNDIVQELVKINGRTDNGLPCHKGKMLEVIVKKK</sequence>
<dbReference type="InterPro" id="IPR029063">
    <property type="entry name" value="SAM-dependent_MTases_sf"/>
</dbReference>
<dbReference type="PANTHER" id="PTHR43861">
    <property type="entry name" value="TRANS-ACONITATE 2-METHYLTRANSFERASE-RELATED"/>
    <property type="match status" value="1"/>
</dbReference>
<dbReference type="GO" id="GO:0032259">
    <property type="term" value="P:methylation"/>
    <property type="evidence" value="ECO:0007669"/>
    <property type="project" value="UniProtKB-KW"/>
</dbReference>
<dbReference type="SUPFAM" id="SSF53335">
    <property type="entry name" value="S-adenosyl-L-methionine-dependent methyltransferases"/>
    <property type="match status" value="1"/>
</dbReference>
<evidence type="ECO:0000256" key="2">
    <source>
        <dbReference type="ARBA" id="ARBA00022679"/>
    </source>
</evidence>
<protein>
    <submittedName>
        <fullName evidence="4">Juvenile hormone acid O-methyltransferase like protein</fullName>
    </submittedName>
</protein>
<accession>A0A8T0EGE3</accession>
<name>A0A8T0EGE3_ARGBR</name>
<dbReference type="Pfam" id="PF13649">
    <property type="entry name" value="Methyltransf_25"/>
    <property type="match status" value="1"/>
</dbReference>
<dbReference type="Proteomes" id="UP000807504">
    <property type="component" value="Unassembled WGS sequence"/>
</dbReference>
<dbReference type="PANTHER" id="PTHR43861:SF1">
    <property type="entry name" value="TRANS-ACONITATE 2-METHYLTRANSFERASE"/>
    <property type="match status" value="1"/>
</dbReference>
<comment type="caution">
    <text evidence="4">The sequence shown here is derived from an EMBL/GenBank/DDBJ whole genome shotgun (WGS) entry which is preliminary data.</text>
</comment>
<keyword evidence="2" id="KW-0808">Transferase</keyword>
<reference evidence="4" key="1">
    <citation type="journal article" date="2020" name="bioRxiv">
        <title>Chromosome-level reference genome of the European wasp spider Argiope bruennichi: a resource for studies on range expansion and evolutionary adaptation.</title>
        <authorList>
            <person name="Sheffer M.M."/>
            <person name="Hoppe A."/>
            <person name="Krehenwinkel H."/>
            <person name="Uhl G."/>
            <person name="Kuss A.W."/>
            <person name="Jensen L."/>
            <person name="Jensen C."/>
            <person name="Gillespie R.G."/>
            <person name="Hoff K.J."/>
            <person name="Prost S."/>
        </authorList>
    </citation>
    <scope>NUCLEOTIDE SEQUENCE</scope>
</reference>
<organism evidence="4 5">
    <name type="scientific">Argiope bruennichi</name>
    <name type="common">Wasp spider</name>
    <name type="synonym">Aranea bruennichi</name>
    <dbReference type="NCBI Taxonomy" id="94029"/>
    <lineage>
        <taxon>Eukaryota</taxon>
        <taxon>Metazoa</taxon>
        <taxon>Ecdysozoa</taxon>
        <taxon>Arthropoda</taxon>
        <taxon>Chelicerata</taxon>
        <taxon>Arachnida</taxon>
        <taxon>Araneae</taxon>
        <taxon>Araneomorphae</taxon>
        <taxon>Entelegynae</taxon>
        <taxon>Araneoidea</taxon>
        <taxon>Araneidae</taxon>
        <taxon>Argiope</taxon>
    </lineage>
</organism>
<reference evidence="4" key="2">
    <citation type="submission" date="2020-06" db="EMBL/GenBank/DDBJ databases">
        <authorList>
            <person name="Sheffer M."/>
        </authorList>
    </citation>
    <scope>NUCLEOTIDE SEQUENCE</scope>
</reference>
<keyword evidence="1" id="KW-0489">Methyltransferase</keyword>
<feature type="domain" description="Methyltransferase" evidence="3">
    <location>
        <begin position="42"/>
        <end position="139"/>
    </location>
</feature>
<dbReference type="InterPro" id="IPR041698">
    <property type="entry name" value="Methyltransf_25"/>
</dbReference>
<dbReference type="CDD" id="cd02440">
    <property type="entry name" value="AdoMet_MTases"/>
    <property type="match status" value="1"/>
</dbReference>
<evidence type="ECO:0000313" key="5">
    <source>
        <dbReference type="Proteomes" id="UP000807504"/>
    </source>
</evidence>
<dbReference type="Gene3D" id="3.40.50.150">
    <property type="entry name" value="Vaccinia Virus protein VP39"/>
    <property type="match status" value="1"/>
</dbReference>
<dbReference type="AlphaFoldDB" id="A0A8T0EGE3"/>
<gene>
    <name evidence="4" type="ORF">HNY73_019412</name>
</gene>
<proteinExistence type="predicted"/>
<dbReference type="GO" id="GO:0008168">
    <property type="term" value="F:methyltransferase activity"/>
    <property type="evidence" value="ECO:0007669"/>
    <property type="project" value="UniProtKB-KW"/>
</dbReference>
<evidence type="ECO:0000256" key="1">
    <source>
        <dbReference type="ARBA" id="ARBA00022603"/>
    </source>
</evidence>
<evidence type="ECO:0000313" key="4">
    <source>
        <dbReference type="EMBL" id="KAF8772066.1"/>
    </source>
</evidence>
<dbReference type="EMBL" id="JABXBU010002228">
    <property type="protein sequence ID" value="KAF8772066.1"/>
    <property type="molecule type" value="Genomic_DNA"/>
</dbReference>
<evidence type="ECO:0000259" key="3">
    <source>
        <dbReference type="Pfam" id="PF13649"/>
    </source>
</evidence>
<keyword evidence="5" id="KW-1185">Reference proteome</keyword>